<dbReference type="RefSeq" id="WP_309046290.1">
    <property type="nucleotide sequence ID" value="NZ_JAUCQJ010000002.1"/>
</dbReference>
<dbReference type="Proteomes" id="UP001239265">
    <property type="component" value="Unassembled WGS sequence"/>
</dbReference>
<feature type="domain" description="HTH cro/C1-type" evidence="1">
    <location>
        <begin position="38"/>
        <end position="75"/>
    </location>
</feature>
<dbReference type="Gene3D" id="1.10.260.40">
    <property type="entry name" value="lambda repressor-like DNA-binding domains"/>
    <property type="match status" value="1"/>
</dbReference>
<protein>
    <submittedName>
        <fullName evidence="2">Helix-turn-helix transcriptional regulator</fullName>
    </submittedName>
</protein>
<dbReference type="AlphaFoldDB" id="A0ABD5B358"/>
<gene>
    <name evidence="2" type="ORF">QT385_06800</name>
</gene>
<evidence type="ECO:0000313" key="2">
    <source>
        <dbReference type="EMBL" id="MDQ8748339.1"/>
    </source>
</evidence>
<dbReference type="EMBL" id="JAUCQJ010000002">
    <property type="protein sequence ID" value="MDQ8748339.1"/>
    <property type="molecule type" value="Genomic_DNA"/>
</dbReference>
<dbReference type="InterPro" id="IPR001387">
    <property type="entry name" value="Cro/C1-type_HTH"/>
</dbReference>
<accession>A0ABD5B358</accession>
<comment type="caution">
    <text evidence="2">The sequence shown here is derived from an EMBL/GenBank/DDBJ whole genome shotgun (WGS) entry which is preliminary data.</text>
</comment>
<proteinExistence type="predicted"/>
<dbReference type="SUPFAM" id="SSF47413">
    <property type="entry name" value="lambda repressor-like DNA-binding domains"/>
    <property type="match status" value="1"/>
</dbReference>
<dbReference type="InterPro" id="IPR010982">
    <property type="entry name" value="Lambda_DNA-bd_dom_sf"/>
</dbReference>
<dbReference type="Pfam" id="PF01381">
    <property type="entry name" value="HTH_3"/>
    <property type="match status" value="1"/>
</dbReference>
<organism evidence="2 3">
    <name type="scientific">Elizabethkingia miricola</name>
    <name type="common">Chryseobacterium miricola</name>
    <dbReference type="NCBI Taxonomy" id="172045"/>
    <lineage>
        <taxon>Bacteria</taxon>
        <taxon>Pseudomonadati</taxon>
        <taxon>Bacteroidota</taxon>
        <taxon>Flavobacteriia</taxon>
        <taxon>Flavobacteriales</taxon>
        <taxon>Weeksellaceae</taxon>
        <taxon>Elizabethkingia</taxon>
    </lineage>
</organism>
<dbReference type="PROSITE" id="PS50943">
    <property type="entry name" value="HTH_CROC1"/>
    <property type="match status" value="1"/>
</dbReference>
<evidence type="ECO:0000259" key="1">
    <source>
        <dbReference type="PROSITE" id="PS50943"/>
    </source>
</evidence>
<reference evidence="2 3" key="1">
    <citation type="submission" date="2023-06" db="EMBL/GenBank/DDBJ databases">
        <title>Nosocomial Elizabethkingia miricola genome.</title>
        <authorList>
            <person name="Morgado S."/>
            <person name="Fonseca E."/>
            <person name="Freitas F."/>
            <person name="Vicente A.C."/>
        </authorList>
    </citation>
    <scope>NUCLEOTIDE SEQUENCE [LARGE SCALE GENOMIC DNA]</scope>
    <source>
        <strain evidence="2 3">EM15</strain>
    </source>
</reference>
<sequence>MSKDKNTLQNVNELTDLSKRVISILDQKKITGYKLEKEKTGITQTQISHIKSGRNQPSQEFLSNLMKYFPDVNRIWLLTGEGNYLNEKSSTPNVEPKNSIDKFKTLSSDEKLDILHKENKILKREIDRMSLMMEVYFSTLMAHFDIGSPEEKHTEVTPKPKSKSH</sequence>
<name>A0ABD5B358_ELIMR</name>
<evidence type="ECO:0000313" key="3">
    <source>
        <dbReference type="Proteomes" id="UP001239265"/>
    </source>
</evidence>
<dbReference type="CDD" id="cd00093">
    <property type="entry name" value="HTH_XRE"/>
    <property type="match status" value="1"/>
</dbReference>